<reference evidence="2" key="3">
    <citation type="submission" date="2015-04" db="UniProtKB">
        <authorList>
            <consortium name="EnsemblPlants"/>
        </authorList>
    </citation>
    <scope>IDENTIFICATION</scope>
    <source>
        <strain evidence="2">cv. Jemalong A17</strain>
    </source>
</reference>
<proteinExistence type="predicted"/>
<dbReference type="AlphaFoldDB" id="A0A072UUH6"/>
<evidence type="ECO:0000313" key="2">
    <source>
        <dbReference type="EnsemblPlants" id="KEH33484"/>
    </source>
</evidence>
<reference evidence="1 3" key="1">
    <citation type="journal article" date="2011" name="Nature">
        <title>The Medicago genome provides insight into the evolution of rhizobial symbioses.</title>
        <authorList>
            <person name="Young N.D."/>
            <person name="Debelle F."/>
            <person name="Oldroyd G.E."/>
            <person name="Geurts R."/>
            <person name="Cannon S.B."/>
            <person name="Udvardi M.K."/>
            <person name="Benedito V.A."/>
            <person name="Mayer K.F."/>
            <person name="Gouzy J."/>
            <person name="Schoof H."/>
            <person name="Van de Peer Y."/>
            <person name="Proost S."/>
            <person name="Cook D.R."/>
            <person name="Meyers B.C."/>
            <person name="Spannagl M."/>
            <person name="Cheung F."/>
            <person name="De Mita S."/>
            <person name="Krishnakumar V."/>
            <person name="Gundlach H."/>
            <person name="Zhou S."/>
            <person name="Mudge J."/>
            <person name="Bharti A.K."/>
            <person name="Murray J.D."/>
            <person name="Naoumkina M.A."/>
            <person name="Rosen B."/>
            <person name="Silverstein K.A."/>
            <person name="Tang H."/>
            <person name="Rombauts S."/>
            <person name="Zhao P.X."/>
            <person name="Zhou P."/>
            <person name="Barbe V."/>
            <person name="Bardou P."/>
            <person name="Bechner M."/>
            <person name="Bellec A."/>
            <person name="Berger A."/>
            <person name="Berges H."/>
            <person name="Bidwell S."/>
            <person name="Bisseling T."/>
            <person name="Choisne N."/>
            <person name="Couloux A."/>
            <person name="Denny R."/>
            <person name="Deshpande S."/>
            <person name="Dai X."/>
            <person name="Doyle J.J."/>
            <person name="Dudez A.M."/>
            <person name="Farmer A.D."/>
            <person name="Fouteau S."/>
            <person name="Franken C."/>
            <person name="Gibelin C."/>
            <person name="Gish J."/>
            <person name="Goldstein S."/>
            <person name="Gonzalez A.J."/>
            <person name="Green P.J."/>
            <person name="Hallab A."/>
            <person name="Hartog M."/>
            <person name="Hua A."/>
            <person name="Humphray S.J."/>
            <person name="Jeong D.H."/>
            <person name="Jing Y."/>
            <person name="Jocker A."/>
            <person name="Kenton S.M."/>
            <person name="Kim D.J."/>
            <person name="Klee K."/>
            <person name="Lai H."/>
            <person name="Lang C."/>
            <person name="Lin S."/>
            <person name="Macmil S.L."/>
            <person name="Magdelenat G."/>
            <person name="Matthews L."/>
            <person name="McCorrison J."/>
            <person name="Monaghan E.L."/>
            <person name="Mun J.H."/>
            <person name="Najar F.Z."/>
            <person name="Nicholson C."/>
            <person name="Noirot C."/>
            <person name="O'Bleness M."/>
            <person name="Paule C.R."/>
            <person name="Poulain J."/>
            <person name="Prion F."/>
            <person name="Qin B."/>
            <person name="Qu C."/>
            <person name="Retzel E.F."/>
            <person name="Riddle C."/>
            <person name="Sallet E."/>
            <person name="Samain S."/>
            <person name="Samson N."/>
            <person name="Sanders I."/>
            <person name="Saurat O."/>
            <person name="Scarpelli C."/>
            <person name="Schiex T."/>
            <person name="Segurens B."/>
            <person name="Severin A.J."/>
            <person name="Sherrier D.J."/>
            <person name="Shi R."/>
            <person name="Sims S."/>
            <person name="Singer S.R."/>
            <person name="Sinharoy S."/>
            <person name="Sterck L."/>
            <person name="Viollet A."/>
            <person name="Wang B.B."/>
            <person name="Wang K."/>
            <person name="Wang M."/>
            <person name="Wang X."/>
            <person name="Warfsmann J."/>
            <person name="Weissenbach J."/>
            <person name="White D.D."/>
            <person name="White J.D."/>
            <person name="Wiley G.B."/>
            <person name="Wincker P."/>
            <person name="Xing Y."/>
            <person name="Yang L."/>
            <person name="Yao Z."/>
            <person name="Ying F."/>
            <person name="Zhai J."/>
            <person name="Zhou L."/>
            <person name="Zuber A."/>
            <person name="Denarie J."/>
            <person name="Dixon R.A."/>
            <person name="May G.D."/>
            <person name="Schwartz D.C."/>
            <person name="Rogers J."/>
            <person name="Quetier F."/>
            <person name="Town C.D."/>
            <person name="Roe B.A."/>
        </authorList>
    </citation>
    <scope>NUCLEOTIDE SEQUENCE [LARGE SCALE GENOMIC DNA]</scope>
    <source>
        <strain evidence="1">A17</strain>
        <strain evidence="2 3">cv. Jemalong A17</strain>
    </source>
</reference>
<accession>A0A072UUH6</accession>
<keyword evidence="3" id="KW-1185">Reference proteome</keyword>
<organism evidence="1 3">
    <name type="scientific">Medicago truncatula</name>
    <name type="common">Barrel medic</name>
    <name type="synonym">Medicago tribuloides</name>
    <dbReference type="NCBI Taxonomy" id="3880"/>
    <lineage>
        <taxon>Eukaryota</taxon>
        <taxon>Viridiplantae</taxon>
        <taxon>Streptophyta</taxon>
        <taxon>Embryophyta</taxon>
        <taxon>Tracheophyta</taxon>
        <taxon>Spermatophyta</taxon>
        <taxon>Magnoliopsida</taxon>
        <taxon>eudicotyledons</taxon>
        <taxon>Gunneridae</taxon>
        <taxon>Pentapetalae</taxon>
        <taxon>rosids</taxon>
        <taxon>fabids</taxon>
        <taxon>Fabales</taxon>
        <taxon>Fabaceae</taxon>
        <taxon>Papilionoideae</taxon>
        <taxon>50 kb inversion clade</taxon>
        <taxon>NPAAA clade</taxon>
        <taxon>Hologalegina</taxon>
        <taxon>IRL clade</taxon>
        <taxon>Trifolieae</taxon>
        <taxon>Medicago</taxon>
    </lineage>
</organism>
<name>A0A072UUH6_MEDTR</name>
<dbReference type="EMBL" id="CM001219">
    <property type="protein sequence ID" value="KEH33484.1"/>
    <property type="molecule type" value="Genomic_DNA"/>
</dbReference>
<protein>
    <submittedName>
        <fullName evidence="1">Retinoblastoma-binding-like protein, putative</fullName>
    </submittedName>
</protein>
<reference evidence="1 3" key="2">
    <citation type="journal article" date="2014" name="BMC Genomics">
        <title>An improved genome release (version Mt4.0) for the model legume Medicago truncatula.</title>
        <authorList>
            <person name="Tang H."/>
            <person name="Krishnakumar V."/>
            <person name="Bidwell S."/>
            <person name="Rosen B."/>
            <person name="Chan A."/>
            <person name="Zhou S."/>
            <person name="Gentzbittel L."/>
            <person name="Childs K.L."/>
            <person name="Yandell M."/>
            <person name="Gundlach H."/>
            <person name="Mayer K.F."/>
            <person name="Schwartz D.C."/>
            <person name="Town C.D."/>
        </authorList>
    </citation>
    <scope>GENOME REANNOTATION</scope>
    <source>
        <strain evidence="1">A17</strain>
        <strain evidence="2 3">cv. Jemalong A17</strain>
    </source>
</reference>
<evidence type="ECO:0000313" key="1">
    <source>
        <dbReference type="EMBL" id="KEH33484.1"/>
    </source>
</evidence>
<dbReference type="STRING" id="3880.A0A072UUH6"/>
<evidence type="ECO:0000313" key="3">
    <source>
        <dbReference type="Proteomes" id="UP000002051"/>
    </source>
</evidence>
<gene>
    <name evidence="1" type="ordered locus">MTR_3g040320</name>
</gene>
<dbReference type="Proteomes" id="UP000002051">
    <property type="component" value="Chromosome 3"/>
</dbReference>
<dbReference type="HOGENOM" id="CLU_2926056_0_0_1"/>
<sequence>MSSYDDEEIDIVKMEEGTVFSDSDISREELCFIPTTHIQDFLEQQDKCLESSLNLVVNNNS</sequence>
<dbReference type="EnsemblPlants" id="KEH33484">
    <property type="protein sequence ID" value="KEH33484"/>
    <property type="gene ID" value="MTR_3g040320"/>
</dbReference>